<evidence type="ECO:0000313" key="11">
    <source>
        <dbReference type="EMBL" id="CAF3787093.1"/>
    </source>
</evidence>
<feature type="domain" description="OmpA-like" evidence="9">
    <location>
        <begin position="22"/>
        <end position="136"/>
    </location>
</feature>
<name>A0A817A4R6_9BILA</name>
<dbReference type="PROSITE" id="PS51123">
    <property type="entry name" value="OMPA_2"/>
    <property type="match status" value="1"/>
</dbReference>
<protein>
    <recommendedName>
        <fullName evidence="9">OmpA-like domain-containing protein</fullName>
    </recommendedName>
</protein>
<evidence type="ECO:0000256" key="5">
    <source>
        <dbReference type="ARBA" id="ARBA00023139"/>
    </source>
</evidence>
<dbReference type="PANTHER" id="PTHR30329">
    <property type="entry name" value="STATOR ELEMENT OF FLAGELLAR MOTOR COMPLEX"/>
    <property type="match status" value="1"/>
</dbReference>
<dbReference type="HAMAP" id="MF_02204">
    <property type="entry name" value="Pal"/>
    <property type="match status" value="1"/>
</dbReference>
<keyword evidence="2" id="KW-0132">Cell division</keyword>
<comment type="subcellular location">
    <subcellularLocation>
        <location evidence="1">Cell outer membrane</location>
    </subcellularLocation>
</comment>
<evidence type="ECO:0000256" key="2">
    <source>
        <dbReference type="ARBA" id="ARBA00022618"/>
    </source>
</evidence>
<evidence type="ECO:0000256" key="6">
    <source>
        <dbReference type="ARBA" id="ARBA00023237"/>
    </source>
</evidence>
<keyword evidence="3" id="KW-0732">Signal</keyword>
<dbReference type="CDD" id="cd07185">
    <property type="entry name" value="OmpA_C-like"/>
    <property type="match status" value="1"/>
</dbReference>
<dbReference type="Proteomes" id="UP000663887">
    <property type="component" value="Unassembled WGS sequence"/>
</dbReference>
<evidence type="ECO:0000256" key="1">
    <source>
        <dbReference type="ARBA" id="ARBA00004442"/>
    </source>
</evidence>
<dbReference type="InterPro" id="IPR006665">
    <property type="entry name" value="OmpA-like"/>
</dbReference>
<dbReference type="Pfam" id="PF00691">
    <property type="entry name" value="OmpA"/>
    <property type="match status" value="1"/>
</dbReference>
<dbReference type="EMBL" id="CAJOBF010000268">
    <property type="protein sequence ID" value="CAF3787093.1"/>
    <property type="molecule type" value="Genomic_DNA"/>
</dbReference>
<keyword evidence="8" id="KW-0131">Cell cycle</keyword>
<evidence type="ECO:0000313" key="10">
    <source>
        <dbReference type="EMBL" id="CAF2248738.1"/>
    </source>
</evidence>
<reference evidence="10" key="1">
    <citation type="submission" date="2021-02" db="EMBL/GenBank/DDBJ databases">
        <authorList>
            <person name="Nowell W R."/>
        </authorList>
    </citation>
    <scope>NUCLEOTIDE SEQUENCE</scope>
</reference>
<dbReference type="Proteomes" id="UP000663842">
    <property type="component" value="Unassembled WGS sequence"/>
</dbReference>
<dbReference type="InterPro" id="IPR006664">
    <property type="entry name" value="OMP_bac"/>
</dbReference>
<dbReference type="PRINTS" id="PR01021">
    <property type="entry name" value="OMPADOMAIN"/>
</dbReference>
<evidence type="ECO:0000313" key="12">
    <source>
        <dbReference type="Proteomes" id="UP000663887"/>
    </source>
</evidence>
<keyword evidence="4" id="KW-0472">Membrane</keyword>
<comment type="caution">
    <text evidence="10">The sequence shown here is derived from an EMBL/GenBank/DDBJ whole genome shotgun (WGS) entry which is preliminary data.</text>
</comment>
<gene>
    <name evidence="11" type="ORF">UXM345_LOCUS4003</name>
    <name evidence="10" type="ORF">XDN619_LOCUS35206</name>
</gene>
<dbReference type="InterPro" id="IPR036737">
    <property type="entry name" value="OmpA-like_sf"/>
</dbReference>
<sequence>MLLLAGCSSSAGKHGSANNSQIMEFEKEIGDRIFFAYDSSSLSHEAQQTLTRQATWLKGRPSFNMTVEGHCDERGTREYNIALGERRGHAVKSFLIKHGVDSNRVETISYGKERPAVIGDNEAAWSKNRRGVTALR</sequence>
<dbReference type="GO" id="GO:0051301">
    <property type="term" value="P:cell division"/>
    <property type="evidence" value="ECO:0007669"/>
    <property type="project" value="UniProtKB-KW"/>
</dbReference>
<evidence type="ECO:0000256" key="3">
    <source>
        <dbReference type="ARBA" id="ARBA00022729"/>
    </source>
</evidence>
<dbReference type="Gene3D" id="3.30.1330.60">
    <property type="entry name" value="OmpA-like domain"/>
    <property type="match status" value="1"/>
</dbReference>
<dbReference type="NCBIfam" id="TIGR02802">
    <property type="entry name" value="Pal_lipo"/>
    <property type="match status" value="1"/>
</dbReference>
<keyword evidence="5" id="KW-0564">Palmitate</keyword>
<dbReference type="InterPro" id="IPR014169">
    <property type="entry name" value="Pal_lipo_C"/>
</dbReference>
<dbReference type="SUPFAM" id="SSF103088">
    <property type="entry name" value="OmpA-like"/>
    <property type="match status" value="1"/>
</dbReference>
<evidence type="ECO:0000256" key="7">
    <source>
        <dbReference type="ARBA" id="ARBA00023288"/>
    </source>
</evidence>
<dbReference type="InterPro" id="IPR050330">
    <property type="entry name" value="Bact_OuterMem_StrucFunc"/>
</dbReference>
<organism evidence="10 12">
    <name type="scientific">Rotaria magnacalcarata</name>
    <dbReference type="NCBI Taxonomy" id="392030"/>
    <lineage>
        <taxon>Eukaryota</taxon>
        <taxon>Metazoa</taxon>
        <taxon>Spiralia</taxon>
        <taxon>Gnathifera</taxon>
        <taxon>Rotifera</taxon>
        <taxon>Eurotatoria</taxon>
        <taxon>Bdelloidea</taxon>
        <taxon>Philodinida</taxon>
        <taxon>Philodinidae</taxon>
        <taxon>Rotaria</taxon>
    </lineage>
</organism>
<dbReference type="EMBL" id="CAJNRG010018148">
    <property type="protein sequence ID" value="CAF2248738.1"/>
    <property type="molecule type" value="Genomic_DNA"/>
</dbReference>
<keyword evidence="7" id="KW-0449">Lipoprotein</keyword>
<dbReference type="GO" id="GO:0016020">
    <property type="term" value="C:membrane"/>
    <property type="evidence" value="ECO:0007669"/>
    <property type="project" value="InterPro"/>
</dbReference>
<accession>A0A817A4R6</accession>
<evidence type="ECO:0000256" key="4">
    <source>
        <dbReference type="ARBA" id="ARBA00023136"/>
    </source>
</evidence>
<dbReference type="PANTHER" id="PTHR30329:SF21">
    <property type="entry name" value="LIPOPROTEIN YIAD-RELATED"/>
    <property type="match status" value="1"/>
</dbReference>
<evidence type="ECO:0000259" key="9">
    <source>
        <dbReference type="PROSITE" id="PS51123"/>
    </source>
</evidence>
<dbReference type="AlphaFoldDB" id="A0A817A4R6"/>
<proteinExistence type="inferred from homology"/>
<keyword evidence="6" id="KW-0998">Cell outer membrane</keyword>
<evidence type="ECO:0000256" key="8">
    <source>
        <dbReference type="ARBA" id="ARBA00023306"/>
    </source>
</evidence>
<dbReference type="InterPro" id="IPR039001">
    <property type="entry name" value="Pal"/>
</dbReference>